<comment type="caution">
    <text evidence="9">The sequence shown here is derived from an EMBL/GenBank/DDBJ whole genome shotgun (WGS) entry which is preliminary data.</text>
</comment>
<keyword evidence="10" id="KW-1185">Reference proteome</keyword>
<feature type="transmembrane region" description="Helical" evidence="8">
    <location>
        <begin position="155"/>
        <end position="177"/>
    </location>
</feature>
<feature type="transmembrane region" description="Helical" evidence="8">
    <location>
        <begin position="102"/>
        <end position="121"/>
    </location>
</feature>
<feature type="transmembrane region" description="Helical" evidence="8">
    <location>
        <begin position="127"/>
        <end position="148"/>
    </location>
</feature>
<evidence type="ECO:0000256" key="5">
    <source>
        <dbReference type="ARBA" id="ARBA00022692"/>
    </source>
</evidence>
<dbReference type="PANTHER" id="PTHR30472">
    <property type="entry name" value="FERRIC ENTEROBACTIN TRANSPORT SYSTEM PERMEASE PROTEIN"/>
    <property type="match status" value="1"/>
</dbReference>
<feature type="transmembrane region" description="Helical" evidence="8">
    <location>
        <begin position="316"/>
        <end position="334"/>
    </location>
</feature>
<accession>A0ABW4Y6C5</accession>
<gene>
    <name evidence="9" type="ORF">ACFSJC_01825</name>
</gene>
<keyword evidence="7 8" id="KW-0472">Membrane</keyword>
<feature type="transmembrane region" description="Helical" evidence="8">
    <location>
        <begin position="73"/>
        <end position="90"/>
    </location>
</feature>
<evidence type="ECO:0000256" key="8">
    <source>
        <dbReference type="SAM" id="Phobius"/>
    </source>
</evidence>
<dbReference type="Proteomes" id="UP001597337">
    <property type="component" value="Unassembled WGS sequence"/>
</dbReference>
<evidence type="ECO:0000256" key="4">
    <source>
        <dbReference type="ARBA" id="ARBA00022475"/>
    </source>
</evidence>
<comment type="similarity">
    <text evidence="2">Belongs to the binding-protein-dependent transport system permease family. FecCD subfamily.</text>
</comment>
<dbReference type="InterPro" id="IPR037294">
    <property type="entry name" value="ABC_BtuC-like"/>
</dbReference>
<comment type="subcellular location">
    <subcellularLocation>
        <location evidence="1">Cell membrane</location>
        <topology evidence="1">Multi-pass membrane protein</topology>
    </subcellularLocation>
</comment>
<evidence type="ECO:0000256" key="7">
    <source>
        <dbReference type="ARBA" id="ARBA00023136"/>
    </source>
</evidence>
<keyword evidence="3" id="KW-0813">Transport</keyword>
<organism evidence="9 10">
    <name type="scientific">Thiorhodococcus fuscus</name>
    <dbReference type="NCBI Taxonomy" id="527200"/>
    <lineage>
        <taxon>Bacteria</taxon>
        <taxon>Pseudomonadati</taxon>
        <taxon>Pseudomonadota</taxon>
        <taxon>Gammaproteobacteria</taxon>
        <taxon>Chromatiales</taxon>
        <taxon>Chromatiaceae</taxon>
        <taxon>Thiorhodococcus</taxon>
    </lineage>
</organism>
<sequence>MSGRLLSGPLRAVAPAPPLVFGAACLLMLGMAGAAALSLGDYPIPLTELPRALWHGGDSNSAFVLHELRLPRLLTGLLAGAALGMAGAIAQSITRNPLGEPSLLGVSAGAAFAMVLCMAFASLPLPLMLACGTLGGLLAALLTFGIALRTRLEPLHLTLTGMSVNLFFLAAITLVLVSSQTEANGIYYWLSGSLANRTWSQVQMLWPWVVAGLALGVACARILDLLTLDEELLTSLGLRALPWRLLLGLTAVVLTAATVSATGPIAFVGLVAPHLVRFGLSHVGERTSHRALLPLSALVGACLVCGADLIAKWQEIPVGILCVLAGGPLLVRLIRRQEA</sequence>
<name>A0ABW4Y6C5_9GAMM</name>
<evidence type="ECO:0000256" key="6">
    <source>
        <dbReference type="ARBA" id="ARBA00022989"/>
    </source>
</evidence>
<keyword evidence="5 8" id="KW-0812">Transmembrane</keyword>
<evidence type="ECO:0000256" key="1">
    <source>
        <dbReference type="ARBA" id="ARBA00004651"/>
    </source>
</evidence>
<protein>
    <submittedName>
        <fullName evidence="9">FecCD family ABC transporter permease</fullName>
    </submittedName>
</protein>
<dbReference type="Pfam" id="PF01032">
    <property type="entry name" value="FecCD"/>
    <property type="match status" value="1"/>
</dbReference>
<evidence type="ECO:0000256" key="3">
    <source>
        <dbReference type="ARBA" id="ARBA00022448"/>
    </source>
</evidence>
<evidence type="ECO:0000256" key="2">
    <source>
        <dbReference type="ARBA" id="ARBA00007935"/>
    </source>
</evidence>
<evidence type="ECO:0000313" key="9">
    <source>
        <dbReference type="EMBL" id="MFD2110576.1"/>
    </source>
</evidence>
<feature type="transmembrane region" description="Helical" evidence="8">
    <location>
        <begin position="292"/>
        <end position="310"/>
    </location>
</feature>
<dbReference type="RefSeq" id="WP_386022361.1">
    <property type="nucleotide sequence ID" value="NZ_JBHUHX010000004.1"/>
</dbReference>
<dbReference type="PANTHER" id="PTHR30472:SF25">
    <property type="entry name" value="ABC TRANSPORTER PERMEASE PROTEIN MJ0876-RELATED"/>
    <property type="match status" value="1"/>
</dbReference>
<keyword evidence="6 8" id="KW-1133">Transmembrane helix</keyword>
<proteinExistence type="inferred from homology"/>
<evidence type="ECO:0000313" key="10">
    <source>
        <dbReference type="Proteomes" id="UP001597337"/>
    </source>
</evidence>
<dbReference type="EMBL" id="JBHUHX010000004">
    <property type="protein sequence ID" value="MFD2110576.1"/>
    <property type="molecule type" value="Genomic_DNA"/>
</dbReference>
<dbReference type="CDD" id="cd06550">
    <property type="entry name" value="TM_ABC_iron-siderophores_like"/>
    <property type="match status" value="1"/>
</dbReference>
<dbReference type="PROSITE" id="PS51257">
    <property type="entry name" value="PROKAR_LIPOPROTEIN"/>
    <property type="match status" value="1"/>
</dbReference>
<dbReference type="SUPFAM" id="SSF81345">
    <property type="entry name" value="ABC transporter involved in vitamin B12 uptake, BtuC"/>
    <property type="match status" value="1"/>
</dbReference>
<reference evidence="10" key="1">
    <citation type="journal article" date="2019" name="Int. J. Syst. Evol. Microbiol.">
        <title>The Global Catalogue of Microorganisms (GCM) 10K type strain sequencing project: providing services to taxonomists for standard genome sequencing and annotation.</title>
        <authorList>
            <consortium name="The Broad Institute Genomics Platform"/>
            <consortium name="The Broad Institute Genome Sequencing Center for Infectious Disease"/>
            <person name="Wu L."/>
            <person name="Ma J."/>
        </authorList>
    </citation>
    <scope>NUCLEOTIDE SEQUENCE [LARGE SCALE GENOMIC DNA]</scope>
    <source>
        <strain evidence="10">KACC 12597</strain>
    </source>
</reference>
<dbReference type="Gene3D" id="1.10.3470.10">
    <property type="entry name" value="ABC transporter involved in vitamin B12 uptake, BtuC"/>
    <property type="match status" value="1"/>
</dbReference>
<keyword evidence="4" id="KW-1003">Cell membrane</keyword>
<dbReference type="InterPro" id="IPR000522">
    <property type="entry name" value="ABC_transptr_permease_BtuC"/>
</dbReference>